<reference evidence="2 3" key="1">
    <citation type="submission" date="2018-08" db="EMBL/GenBank/DDBJ databases">
        <title>Fibrisoma montanum sp. nov., isolated from Danxia mountain soil.</title>
        <authorList>
            <person name="Huang Y."/>
        </authorList>
    </citation>
    <scope>NUCLEOTIDE SEQUENCE [LARGE SCALE GENOMIC DNA]</scope>
    <source>
        <strain evidence="2 3">HYT19</strain>
    </source>
</reference>
<keyword evidence="1" id="KW-1133">Transmembrane helix</keyword>
<accession>A0A418MJF4</accession>
<comment type="caution">
    <text evidence="2">The sequence shown here is derived from an EMBL/GenBank/DDBJ whole genome shotgun (WGS) entry which is preliminary data.</text>
</comment>
<keyword evidence="1" id="KW-0472">Membrane</keyword>
<evidence type="ECO:0000313" key="2">
    <source>
        <dbReference type="EMBL" id="RIV27539.1"/>
    </source>
</evidence>
<gene>
    <name evidence="2" type="ORF">DYU11_04335</name>
</gene>
<name>A0A418MJF4_9BACT</name>
<keyword evidence="1" id="KW-0812">Transmembrane</keyword>
<organism evidence="2 3">
    <name type="scientific">Fibrisoma montanum</name>
    <dbReference type="NCBI Taxonomy" id="2305895"/>
    <lineage>
        <taxon>Bacteria</taxon>
        <taxon>Pseudomonadati</taxon>
        <taxon>Bacteroidota</taxon>
        <taxon>Cytophagia</taxon>
        <taxon>Cytophagales</taxon>
        <taxon>Spirosomataceae</taxon>
        <taxon>Fibrisoma</taxon>
    </lineage>
</organism>
<evidence type="ECO:0000256" key="1">
    <source>
        <dbReference type="SAM" id="Phobius"/>
    </source>
</evidence>
<evidence type="ECO:0000313" key="3">
    <source>
        <dbReference type="Proteomes" id="UP000283523"/>
    </source>
</evidence>
<feature type="transmembrane region" description="Helical" evidence="1">
    <location>
        <begin position="30"/>
        <end position="47"/>
    </location>
</feature>
<sequence length="77" mass="8881">MRPLKVLFRLLKSSSTPDPTHRHRRTAKRNFLLCVIGLLISLVYLVQQNPAGWLFLAGFAFFLIKQVEPDEDAADNW</sequence>
<keyword evidence="3" id="KW-1185">Reference proteome</keyword>
<proteinExistence type="predicted"/>
<dbReference type="AlphaFoldDB" id="A0A418MJF4"/>
<protein>
    <submittedName>
        <fullName evidence="2">Uncharacterized protein</fullName>
    </submittedName>
</protein>
<dbReference type="Proteomes" id="UP000283523">
    <property type="component" value="Unassembled WGS sequence"/>
</dbReference>
<dbReference type="EMBL" id="QXED01000001">
    <property type="protein sequence ID" value="RIV27539.1"/>
    <property type="molecule type" value="Genomic_DNA"/>
</dbReference>